<evidence type="ECO:0000313" key="2">
    <source>
        <dbReference type="Proteomes" id="UP001501771"/>
    </source>
</evidence>
<comment type="caution">
    <text evidence="1">The sequence shown here is derived from an EMBL/GenBank/DDBJ whole genome shotgun (WGS) entry which is preliminary data.</text>
</comment>
<name>A0ABN2ZYH1_9ACTN</name>
<keyword evidence="2" id="KW-1185">Reference proteome</keyword>
<dbReference type="InterPro" id="IPR021522">
    <property type="entry name" value="MctB"/>
</dbReference>
<accession>A0ABN2ZYH1</accession>
<dbReference type="Proteomes" id="UP001501771">
    <property type="component" value="Unassembled WGS sequence"/>
</dbReference>
<proteinExistence type="predicted"/>
<gene>
    <name evidence="1" type="ORF">GCM10009844_30800</name>
</gene>
<dbReference type="EMBL" id="BAAAQR010000010">
    <property type="protein sequence ID" value="GAA2150169.1"/>
    <property type="molecule type" value="Genomic_DNA"/>
</dbReference>
<evidence type="ECO:0000313" key="1">
    <source>
        <dbReference type="EMBL" id="GAA2150169.1"/>
    </source>
</evidence>
<dbReference type="Pfam" id="PF11382">
    <property type="entry name" value="MctB"/>
    <property type="match status" value="1"/>
</dbReference>
<protein>
    <submittedName>
        <fullName evidence="1">Copper transporter</fullName>
    </submittedName>
</protein>
<organism evidence="1 2">
    <name type="scientific">Nocardioides koreensis</name>
    <dbReference type="NCBI Taxonomy" id="433651"/>
    <lineage>
        <taxon>Bacteria</taxon>
        <taxon>Bacillati</taxon>
        <taxon>Actinomycetota</taxon>
        <taxon>Actinomycetes</taxon>
        <taxon>Propionibacteriales</taxon>
        <taxon>Nocardioidaceae</taxon>
        <taxon>Nocardioides</taxon>
    </lineage>
</organism>
<dbReference type="RefSeq" id="WP_344154040.1">
    <property type="nucleotide sequence ID" value="NZ_BAAAQR010000010.1"/>
</dbReference>
<sequence length="288" mass="28685">MISYRHHVVSLVAVFLALSVGVVLGGGPLSELGRDDTPVSAHTKAQQQDSRAARFGDDFATAAAPTLYAGRLQNHAVTIVTMPGADGDVVSGIAAQIESAGGSVAGTYEAKPALVSASEKSLVDTLGSQLMTHLDDDVIPADASTYDRIGQLLGVAVSGDSVSLDEASSIRQSLAGADLVKSPEQASRTALVLVVLGGKDADDAILSGLLTGLAATTTGVVVAGDTGSGMKGDLHGLRAQPVADKVATVDSADTAVGQVTTVLALARSLKVQGGSFGASGSDGAVPLG</sequence>
<reference evidence="1 2" key="1">
    <citation type="journal article" date="2019" name="Int. J. Syst. Evol. Microbiol.">
        <title>The Global Catalogue of Microorganisms (GCM) 10K type strain sequencing project: providing services to taxonomists for standard genome sequencing and annotation.</title>
        <authorList>
            <consortium name="The Broad Institute Genomics Platform"/>
            <consortium name="The Broad Institute Genome Sequencing Center for Infectious Disease"/>
            <person name="Wu L."/>
            <person name="Ma J."/>
        </authorList>
    </citation>
    <scope>NUCLEOTIDE SEQUENCE [LARGE SCALE GENOMIC DNA]</scope>
    <source>
        <strain evidence="1 2">JCM 16022</strain>
    </source>
</reference>